<accession>A0A108UDE8</accession>
<protein>
    <recommendedName>
        <fullName evidence="4">YggT family protein</fullName>
    </recommendedName>
</protein>
<comment type="caution">
    <text evidence="2">The sequence shown here is derived from an EMBL/GenBank/DDBJ whole genome shotgun (WGS) entry which is preliminary data.</text>
</comment>
<keyword evidence="3" id="KW-1185">Reference proteome</keyword>
<organism evidence="2 3">
    <name type="scientific">Lysobacter capsici AZ78</name>
    <dbReference type="NCBI Taxonomy" id="1444315"/>
    <lineage>
        <taxon>Bacteria</taxon>
        <taxon>Pseudomonadati</taxon>
        <taxon>Pseudomonadota</taxon>
        <taxon>Gammaproteobacteria</taxon>
        <taxon>Lysobacterales</taxon>
        <taxon>Lysobacteraceae</taxon>
        <taxon>Lysobacter</taxon>
    </lineage>
</organism>
<proteinExistence type="predicted"/>
<evidence type="ECO:0000313" key="3">
    <source>
        <dbReference type="Proteomes" id="UP000023435"/>
    </source>
</evidence>
<feature type="transmembrane region" description="Helical" evidence="1">
    <location>
        <begin position="50"/>
        <end position="74"/>
    </location>
</feature>
<dbReference type="AlphaFoldDB" id="A0A108UDE8"/>
<evidence type="ECO:0000313" key="2">
    <source>
        <dbReference type="EMBL" id="KWS07139.1"/>
    </source>
</evidence>
<keyword evidence="1" id="KW-0812">Transmembrane</keyword>
<name>A0A108UDE8_9GAMM</name>
<dbReference type="RefSeq" id="WP_036110671.1">
    <property type="nucleotide sequence ID" value="NZ_JAJA02000001.1"/>
</dbReference>
<sequence>MALDAVGELLGGVLRFVGRMLFELVVELLLYGTGRLLLKPFYRDKEPVDGLCTLVGVLAWVAFAVAAFMAYRYVQPPA</sequence>
<reference evidence="2 3" key="1">
    <citation type="journal article" date="2014" name="Genome Announc.">
        <title>Draft Genome Sequence of Lysobacter capsici AZ78, a Bacterium Antagonistic to Plant-Pathogenic Oomycetes.</title>
        <authorList>
            <person name="Puopolo G."/>
            <person name="Sonego P."/>
            <person name="Engelen K."/>
            <person name="Pertot I."/>
        </authorList>
    </citation>
    <scope>NUCLEOTIDE SEQUENCE [LARGE SCALE GENOMIC DNA]</scope>
    <source>
        <strain evidence="2 3">AZ78</strain>
    </source>
</reference>
<dbReference type="EMBL" id="JAJA02000001">
    <property type="protein sequence ID" value="KWS07139.1"/>
    <property type="molecule type" value="Genomic_DNA"/>
</dbReference>
<dbReference type="Proteomes" id="UP000023435">
    <property type="component" value="Unassembled WGS sequence"/>
</dbReference>
<keyword evidence="1" id="KW-1133">Transmembrane helix</keyword>
<feature type="transmembrane region" description="Helical" evidence="1">
    <location>
        <begin position="20"/>
        <end position="38"/>
    </location>
</feature>
<gene>
    <name evidence="2" type="ORF">AZ78_4699</name>
</gene>
<evidence type="ECO:0000256" key="1">
    <source>
        <dbReference type="SAM" id="Phobius"/>
    </source>
</evidence>
<evidence type="ECO:0008006" key="4">
    <source>
        <dbReference type="Google" id="ProtNLM"/>
    </source>
</evidence>
<keyword evidence="1" id="KW-0472">Membrane</keyword>